<evidence type="ECO:0000256" key="5">
    <source>
        <dbReference type="ARBA" id="ARBA00022989"/>
    </source>
</evidence>
<dbReference type="EMBL" id="JAMZEC010000001">
    <property type="protein sequence ID" value="MCP2344226.1"/>
    <property type="molecule type" value="Genomic_DNA"/>
</dbReference>
<comment type="caution">
    <text evidence="11">The sequence shown here is derived from an EMBL/GenBank/DDBJ whole genome shotgun (WGS) entry which is preliminary data.</text>
</comment>
<dbReference type="SUPFAM" id="SSF90123">
    <property type="entry name" value="ABC transporter transmembrane region"/>
    <property type="match status" value="1"/>
</dbReference>
<feature type="coiled-coil region" evidence="7">
    <location>
        <begin position="570"/>
        <end position="607"/>
    </location>
</feature>
<keyword evidence="4" id="KW-0067">ATP-binding</keyword>
<feature type="transmembrane region" description="Helical" evidence="8">
    <location>
        <begin position="64"/>
        <end position="84"/>
    </location>
</feature>
<dbReference type="InterPro" id="IPR027417">
    <property type="entry name" value="P-loop_NTPase"/>
</dbReference>
<dbReference type="InterPro" id="IPR011527">
    <property type="entry name" value="ABC1_TM_dom"/>
</dbReference>
<protein>
    <submittedName>
        <fullName evidence="11">ABC-type multidrug transport system fused ATPase/permease subunit</fullName>
    </submittedName>
</protein>
<evidence type="ECO:0000256" key="4">
    <source>
        <dbReference type="ARBA" id="ARBA00022840"/>
    </source>
</evidence>
<dbReference type="PANTHER" id="PTHR24221">
    <property type="entry name" value="ATP-BINDING CASSETTE SUB-FAMILY B"/>
    <property type="match status" value="1"/>
</dbReference>
<feature type="transmembrane region" description="Helical" evidence="8">
    <location>
        <begin position="146"/>
        <end position="166"/>
    </location>
</feature>
<evidence type="ECO:0000259" key="10">
    <source>
        <dbReference type="PROSITE" id="PS50929"/>
    </source>
</evidence>
<sequence length="631" mass="66607">MASKVTSAVMRQGLRVLGVAIRAEKAVFASAVLASALYGGMTVGSAWALGWATEHVVLPAFSTGSATAGALWTGVLLIMGAALLKSIGVAGRRILAGLMQYRMQARSRREVTKQYLRLPLAWHHRHPTGQLLSNASSDAEAAWAPLAPLPMAVGVVVMLLTAAVAMVLTDPALAAVGFLIFPAIAVLNLVYQRRLSPLATRAQQLRAEVSEIAHESFDGALVVKTLGREELETDRFRRRAEELRDANIAVGRVRGLFDPMLEALPTLGVLAVLGVGAARLASGSITPGDLVQVAYLFTLLSFPIRALGWVLAELPRSVVGWERVRAVLEASGSMEYGSAAPPATSDPARLEASGVSYSYGTGPEAAAVVHDVSFAVEPGRTVALVGPTGSGKSTLVQLLVRLVDPADGRVLLDGVDLRELPYGAVAESVALVPQQTFLFDDTVRGNIALGLSVSDEDVWAALRLAQADGFVARLESGLDTRVGERGATLSGGQRQRLALARAVARRPRLLILDDATSSVDPQVEARILHGLRDAAAASSVVVVAYRMATIALADEVVYLDRGRVVDHGTHDELLARCEGYRNLVTAYEREEAERAALTAEEEEAAAAGRAAGREAAERAAVAAAEEEGINA</sequence>
<dbReference type="InterPro" id="IPR036640">
    <property type="entry name" value="ABC1_TM_sf"/>
</dbReference>
<proteinExistence type="predicted"/>
<dbReference type="PROSITE" id="PS00211">
    <property type="entry name" value="ABC_TRANSPORTER_1"/>
    <property type="match status" value="1"/>
</dbReference>
<dbReference type="InterPro" id="IPR003439">
    <property type="entry name" value="ABC_transporter-like_ATP-bd"/>
</dbReference>
<evidence type="ECO:0000256" key="3">
    <source>
        <dbReference type="ARBA" id="ARBA00022741"/>
    </source>
</evidence>
<evidence type="ECO:0000313" key="12">
    <source>
        <dbReference type="Proteomes" id="UP001320766"/>
    </source>
</evidence>
<keyword evidence="7" id="KW-0175">Coiled coil</keyword>
<dbReference type="InterPro" id="IPR003593">
    <property type="entry name" value="AAA+_ATPase"/>
</dbReference>
<accession>A0ABT1JSG2</accession>
<keyword evidence="12" id="KW-1185">Reference proteome</keyword>
<dbReference type="SUPFAM" id="SSF52540">
    <property type="entry name" value="P-loop containing nucleoside triphosphate hydrolases"/>
    <property type="match status" value="1"/>
</dbReference>
<dbReference type="InterPro" id="IPR039421">
    <property type="entry name" value="Type_1_exporter"/>
</dbReference>
<name>A0ABT1JSG2_9ACTN</name>
<feature type="transmembrane region" description="Helical" evidence="8">
    <location>
        <begin position="172"/>
        <end position="191"/>
    </location>
</feature>
<dbReference type="PROSITE" id="PS50893">
    <property type="entry name" value="ABC_TRANSPORTER_2"/>
    <property type="match status" value="1"/>
</dbReference>
<keyword evidence="2 8" id="KW-0812">Transmembrane</keyword>
<keyword evidence="3" id="KW-0547">Nucleotide-binding</keyword>
<dbReference type="PANTHER" id="PTHR24221:SF654">
    <property type="entry name" value="ATP-BINDING CASSETTE SUB-FAMILY B MEMBER 6"/>
    <property type="match status" value="1"/>
</dbReference>
<evidence type="ECO:0000256" key="6">
    <source>
        <dbReference type="ARBA" id="ARBA00023136"/>
    </source>
</evidence>
<dbReference type="PROSITE" id="PS50929">
    <property type="entry name" value="ABC_TM1F"/>
    <property type="match status" value="1"/>
</dbReference>
<evidence type="ECO:0000256" key="7">
    <source>
        <dbReference type="SAM" id="Coils"/>
    </source>
</evidence>
<keyword evidence="6 8" id="KW-0472">Membrane</keyword>
<dbReference type="Proteomes" id="UP001320766">
    <property type="component" value="Unassembled WGS sequence"/>
</dbReference>
<evidence type="ECO:0000256" key="1">
    <source>
        <dbReference type="ARBA" id="ARBA00004651"/>
    </source>
</evidence>
<keyword evidence="5 8" id="KW-1133">Transmembrane helix</keyword>
<reference evidence="11 12" key="1">
    <citation type="submission" date="2022-06" db="EMBL/GenBank/DDBJ databases">
        <title>Sequencing the genomes of 1000 actinobacteria strains.</title>
        <authorList>
            <person name="Klenk H.-P."/>
        </authorList>
    </citation>
    <scope>NUCLEOTIDE SEQUENCE [LARGE SCALE GENOMIC DNA]</scope>
    <source>
        <strain evidence="11 12">DSM 44170</strain>
    </source>
</reference>
<evidence type="ECO:0000313" key="11">
    <source>
        <dbReference type="EMBL" id="MCP2344226.1"/>
    </source>
</evidence>
<evidence type="ECO:0000259" key="9">
    <source>
        <dbReference type="PROSITE" id="PS50893"/>
    </source>
</evidence>
<dbReference type="Gene3D" id="1.20.1560.10">
    <property type="entry name" value="ABC transporter type 1, transmembrane domain"/>
    <property type="match status" value="1"/>
</dbReference>
<dbReference type="Gene3D" id="3.40.50.300">
    <property type="entry name" value="P-loop containing nucleotide triphosphate hydrolases"/>
    <property type="match status" value="1"/>
</dbReference>
<feature type="domain" description="ABC transporter" evidence="9">
    <location>
        <begin position="350"/>
        <end position="586"/>
    </location>
</feature>
<evidence type="ECO:0000256" key="8">
    <source>
        <dbReference type="SAM" id="Phobius"/>
    </source>
</evidence>
<gene>
    <name evidence="11" type="ORF">HD595_000348</name>
</gene>
<comment type="subcellular location">
    <subcellularLocation>
        <location evidence="1">Cell membrane</location>
        <topology evidence="1">Multi-pass membrane protein</topology>
    </subcellularLocation>
</comment>
<dbReference type="InterPro" id="IPR017871">
    <property type="entry name" value="ABC_transporter-like_CS"/>
</dbReference>
<dbReference type="SMART" id="SM00382">
    <property type="entry name" value="AAA"/>
    <property type="match status" value="1"/>
</dbReference>
<organism evidence="11 12">
    <name type="scientific">Nonomuraea roseoviolacea subsp. carminata</name>
    <dbReference type="NCBI Taxonomy" id="160689"/>
    <lineage>
        <taxon>Bacteria</taxon>
        <taxon>Bacillati</taxon>
        <taxon>Actinomycetota</taxon>
        <taxon>Actinomycetes</taxon>
        <taxon>Streptosporangiales</taxon>
        <taxon>Streptosporangiaceae</taxon>
        <taxon>Nonomuraea</taxon>
    </lineage>
</organism>
<evidence type="ECO:0000256" key="2">
    <source>
        <dbReference type="ARBA" id="ARBA00022692"/>
    </source>
</evidence>
<dbReference type="Pfam" id="PF00664">
    <property type="entry name" value="ABC_membrane"/>
    <property type="match status" value="1"/>
</dbReference>
<dbReference type="Pfam" id="PF00005">
    <property type="entry name" value="ABC_tran"/>
    <property type="match status" value="1"/>
</dbReference>
<feature type="domain" description="ABC transmembrane type-1" evidence="10">
    <location>
        <begin position="31"/>
        <end position="316"/>
    </location>
</feature>